<reference evidence="3" key="1">
    <citation type="submission" date="2023-03" db="EMBL/GenBank/DDBJ databases">
        <title>Complete genome of Cladonia borealis.</title>
        <authorList>
            <person name="Park H."/>
        </authorList>
    </citation>
    <scope>NUCLEOTIDE SEQUENCE</scope>
    <source>
        <strain evidence="3">ANT050790</strain>
    </source>
</reference>
<feature type="transmembrane region" description="Helical" evidence="1">
    <location>
        <begin position="262"/>
        <end position="284"/>
    </location>
</feature>
<evidence type="ECO:0000256" key="1">
    <source>
        <dbReference type="SAM" id="Phobius"/>
    </source>
</evidence>
<dbReference type="Pfam" id="PF20237">
    <property type="entry name" value="DUF6594"/>
    <property type="match status" value="1"/>
</dbReference>
<feature type="transmembrane region" description="Helical" evidence="1">
    <location>
        <begin position="291"/>
        <end position="310"/>
    </location>
</feature>
<feature type="transmembrane region" description="Helical" evidence="1">
    <location>
        <begin position="237"/>
        <end position="256"/>
    </location>
</feature>
<keyword evidence="1" id="KW-0472">Membrane</keyword>
<dbReference type="EMBL" id="JAFEKC020000014">
    <property type="protein sequence ID" value="KAK0511019.1"/>
    <property type="molecule type" value="Genomic_DNA"/>
</dbReference>
<protein>
    <recommendedName>
        <fullName evidence="2">DUF6594 domain-containing protein</fullName>
    </recommendedName>
</protein>
<evidence type="ECO:0000313" key="3">
    <source>
        <dbReference type="EMBL" id="KAK0511019.1"/>
    </source>
</evidence>
<comment type="caution">
    <text evidence="3">The sequence shown here is derived from an EMBL/GenBank/DDBJ whole genome shotgun (WGS) entry which is preliminary data.</text>
</comment>
<keyword evidence="1" id="KW-1133">Transmembrane helix</keyword>
<dbReference type="PANTHER" id="PTHR34502:SF5">
    <property type="entry name" value="DUF6594 DOMAIN-CONTAINING PROTEIN"/>
    <property type="match status" value="1"/>
</dbReference>
<evidence type="ECO:0000313" key="4">
    <source>
        <dbReference type="Proteomes" id="UP001166286"/>
    </source>
</evidence>
<gene>
    <name evidence="3" type="ORF">JMJ35_006571</name>
</gene>
<feature type="domain" description="DUF6594" evidence="2">
    <location>
        <begin position="4"/>
        <end position="303"/>
    </location>
</feature>
<dbReference type="AlphaFoldDB" id="A0AA39V4A7"/>
<dbReference type="Proteomes" id="UP001166286">
    <property type="component" value="Unassembled WGS sequence"/>
</dbReference>
<organism evidence="3 4">
    <name type="scientific">Cladonia borealis</name>
    <dbReference type="NCBI Taxonomy" id="184061"/>
    <lineage>
        <taxon>Eukaryota</taxon>
        <taxon>Fungi</taxon>
        <taxon>Dikarya</taxon>
        <taxon>Ascomycota</taxon>
        <taxon>Pezizomycotina</taxon>
        <taxon>Lecanoromycetes</taxon>
        <taxon>OSLEUM clade</taxon>
        <taxon>Lecanoromycetidae</taxon>
        <taxon>Lecanorales</taxon>
        <taxon>Lecanorineae</taxon>
        <taxon>Cladoniaceae</taxon>
        <taxon>Cladonia</taxon>
    </lineage>
</organism>
<accession>A0AA39V4A7</accession>
<name>A0AA39V4A7_9LECA</name>
<keyword evidence="4" id="KW-1185">Reference proteome</keyword>
<proteinExistence type="predicted"/>
<dbReference type="InterPro" id="IPR046529">
    <property type="entry name" value="DUF6594"/>
</dbReference>
<dbReference type="PANTHER" id="PTHR34502">
    <property type="entry name" value="DUF6594 DOMAIN-CONTAINING PROTEIN-RELATED"/>
    <property type="match status" value="1"/>
</dbReference>
<keyword evidence="1" id="KW-0812">Transmembrane</keyword>
<sequence length="315" mass="35909">MEGYAKLSSVISTDSEFAIYRKFGALNAQNLLYYQAELLGLEDDLNDIASKDRTSQDSEKREFAFSWAELSHAADGKNLQHEKFIKIRKTLKEYNECLIQQTRIAKLERPSSYNLKMLRRWLGHSSYGNSFLYGLEKHAWDDKYKRDLISIPKSDTEANKDWLSRLFLGSLLDHYHKLIGRHYKVNYSDISPAEAYHSDIANQDHYWTSIEKNEIPGDAAGNNPMIRYKNSKLLHKADVLSTIISSALPIAAIITLNFIDRMIIRLVTITLFTMTFSLILTIVTNARRVEIFAATAAFASVQVIFVGTTAPSDSH</sequence>
<evidence type="ECO:0000259" key="2">
    <source>
        <dbReference type="Pfam" id="PF20237"/>
    </source>
</evidence>